<evidence type="ECO:0000256" key="6">
    <source>
        <dbReference type="ARBA" id="ARBA00038076"/>
    </source>
</evidence>
<dbReference type="AlphaFoldDB" id="A0A1V2I5W5"/>
<feature type="transmembrane region" description="Helical" evidence="7">
    <location>
        <begin position="155"/>
        <end position="175"/>
    </location>
</feature>
<comment type="caution">
    <text evidence="9">The sequence shown here is derived from an EMBL/GenBank/DDBJ whole genome shotgun (WGS) entry which is preliminary data.</text>
</comment>
<feature type="transmembrane region" description="Helical" evidence="7">
    <location>
        <begin position="332"/>
        <end position="355"/>
    </location>
</feature>
<feature type="transmembrane region" description="Helical" evidence="7">
    <location>
        <begin position="58"/>
        <end position="85"/>
    </location>
</feature>
<feature type="domain" description="ABC3 transporter permease C-terminal" evidence="8">
    <location>
        <begin position="333"/>
        <end position="433"/>
    </location>
</feature>
<keyword evidence="2" id="KW-1003">Cell membrane</keyword>
<name>A0A1V2I5W5_9ACTN</name>
<evidence type="ECO:0000256" key="2">
    <source>
        <dbReference type="ARBA" id="ARBA00022475"/>
    </source>
</evidence>
<evidence type="ECO:0000256" key="7">
    <source>
        <dbReference type="SAM" id="Phobius"/>
    </source>
</evidence>
<dbReference type="GO" id="GO:0022857">
    <property type="term" value="F:transmembrane transporter activity"/>
    <property type="evidence" value="ECO:0007669"/>
    <property type="project" value="TreeGrafter"/>
</dbReference>
<feature type="transmembrane region" description="Helical" evidence="7">
    <location>
        <begin position="202"/>
        <end position="224"/>
    </location>
</feature>
<evidence type="ECO:0000256" key="5">
    <source>
        <dbReference type="ARBA" id="ARBA00023136"/>
    </source>
</evidence>
<feature type="transmembrane region" description="Helical" evidence="7">
    <location>
        <begin position="418"/>
        <end position="440"/>
    </location>
</feature>
<keyword evidence="10" id="KW-1185">Reference proteome</keyword>
<dbReference type="GO" id="GO:0005886">
    <property type="term" value="C:plasma membrane"/>
    <property type="evidence" value="ECO:0007669"/>
    <property type="project" value="UniProtKB-SubCell"/>
</dbReference>
<evidence type="ECO:0000259" key="8">
    <source>
        <dbReference type="Pfam" id="PF02687"/>
    </source>
</evidence>
<keyword evidence="4 7" id="KW-1133">Transmembrane helix</keyword>
<proteinExistence type="inferred from homology"/>
<dbReference type="Proteomes" id="UP000188929">
    <property type="component" value="Unassembled WGS sequence"/>
</dbReference>
<reference evidence="10" key="1">
    <citation type="submission" date="2016-10" db="EMBL/GenBank/DDBJ databases">
        <title>Frankia sp. NRRL B-16386 Genome sequencing.</title>
        <authorList>
            <person name="Ghodhbane-Gtari F."/>
            <person name="Swanson E."/>
            <person name="Gueddou A."/>
            <person name="Hezbri K."/>
            <person name="Ktari K."/>
            <person name="Nouioui I."/>
            <person name="Morris K."/>
            <person name="Simpson S."/>
            <person name="Abebe-Akele F."/>
            <person name="Thomas K."/>
            <person name="Gtari M."/>
            <person name="Tisa L.S."/>
        </authorList>
    </citation>
    <scope>NUCLEOTIDE SEQUENCE [LARGE SCALE GENOMIC DNA]</scope>
    <source>
        <strain evidence="10">NRRL B-16386</strain>
    </source>
</reference>
<evidence type="ECO:0000313" key="10">
    <source>
        <dbReference type="Proteomes" id="UP000188929"/>
    </source>
</evidence>
<protein>
    <recommendedName>
        <fullName evidence="8">ABC3 transporter permease C-terminal domain-containing protein</fullName>
    </recommendedName>
</protein>
<organism evidence="9 10">
    <name type="scientific">Pseudofrankia asymbiotica</name>
    <dbReference type="NCBI Taxonomy" id="1834516"/>
    <lineage>
        <taxon>Bacteria</taxon>
        <taxon>Bacillati</taxon>
        <taxon>Actinomycetota</taxon>
        <taxon>Actinomycetes</taxon>
        <taxon>Frankiales</taxon>
        <taxon>Frankiaceae</taxon>
        <taxon>Pseudofrankia</taxon>
    </lineage>
</organism>
<comment type="similarity">
    <text evidence="6">Belongs to the ABC-4 integral membrane protein family.</text>
</comment>
<dbReference type="STRING" id="1834516.BL253_24450"/>
<accession>A0A1V2I5W5</accession>
<evidence type="ECO:0000313" key="9">
    <source>
        <dbReference type="EMBL" id="ONH26600.1"/>
    </source>
</evidence>
<comment type="subcellular location">
    <subcellularLocation>
        <location evidence="1">Cell membrane</location>
        <topology evidence="1">Multi-pass membrane protein</topology>
    </subcellularLocation>
</comment>
<dbReference type="Pfam" id="PF02687">
    <property type="entry name" value="FtsX"/>
    <property type="match status" value="2"/>
</dbReference>
<sequence length="456" mass="46570">MTGLALRSLRHRMTAQVATFLAVLLGTTLIGSFATLVETALALGPAAPDRDADRETLIIMGAVVGGWGSLIVLFSVASTVGLTAARRAGEIGLLRVLGATPRQARRLIRREALAVAVLGALAGAVLAAGTGWLLLDLLRGHSVSASVEYAAGPASLGAAAGLVVLTSVAAAAVAARRSTRAPAGVTLRDSDAETGRMRWYRVVAALVLIAYGVGGGVVTITVTANSDDPYAAMQTSGSCSILVGLGLALLAPLLLRWLAAPLAGLITGLGGQGAGYLAAYNARRRAHRLAAVLAPVIVLTSAAIGTLMLVSIDTRTLPGGTEDSDTINLLNNVVVGMASLFAAIMVVNAFAACVADRWAELRRLWLMGATPTQVRRSVMAEAGVVAVVGLVFGALGSLATVIPFSVARDEGVVPDAQLWIAPLVASVVVLLTLGSGRFAARATMRTALGEVRRPAT</sequence>
<feature type="transmembrane region" description="Helical" evidence="7">
    <location>
        <begin position="382"/>
        <end position="406"/>
    </location>
</feature>
<dbReference type="InterPro" id="IPR050250">
    <property type="entry name" value="Macrolide_Exporter_MacB"/>
</dbReference>
<dbReference type="InterPro" id="IPR003838">
    <property type="entry name" value="ABC3_permease_C"/>
</dbReference>
<evidence type="ECO:0000256" key="3">
    <source>
        <dbReference type="ARBA" id="ARBA00022692"/>
    </source>
</evidence>
<keyword evidence="3 7" id="KW-0812">Transmembrane</keyword>
<keyword evidence="5 7" id="KW-0472">Membrane</keyword>
<evidence type="ECO:0000256" key="1">
    <source>
        <dbReference type="ARBA" id="ARBA00004651"/>
    </source>
</evidence>
<evidence type="ECO:0000256" key="4">
    <source>
        <dbReference type="ARBA" id="ARBA00022989"/>
    </source>
</evidence>
<dbReference type="EMBL" id="MOMC01000050">
    <property type="protein sequence ID" value="ONH26600.1"/>
    <property type="molecule type" value="Genomic_DNA"/>
</dbReference>
<gene>
    <name evidence="9" type="ORF">BL253_24450</name>
</gene>
<feature type="transmembrane region" description="Helical" evidence="7">
    <location>
        <begin position="112"/>
        <end position="135"/>
    </location>
</feature>
<feature type="transmembrane region" description="Helical" evidence="7">
    <location>
        <begin position="289"/>
        <end position="312"/>
    </location>
</feature>
<dbReference type="PANTHER" id="PTHR30572">
    <property type="entry name" value="MEMBRANE COMPONENT OF TRANSPORTER-RELATED"/>
    <property type="match status" value="1"/>
</dbReference>
<feature type="domain" description="ABC3 transporter permease C-terminal" evidence="8">
    <location>
        <begin position="68"/>
        <end position="181"/>
    </location>
</feature>
<dbReference type="PANTHER" id="PTHR30572:SF4">
    <property type="entry name" value="ABC TRANSPORTER PERMEASE YTRF"/>
    <property type="match status" value="1"/>
</dbReference>